<comment type="caution">
    <text evidence="1">The sequence shown here is derived from an EMBL/GenBank/DDBJ whole genome shotgun (WGS) entry which is preliminary data.</text>
</comment>
<organism evidence="1 2">
    <name type="scientific">Haemophilus parahaemolyticus</name>
    <dbReference type="NCBI Taxonomy" id="735"/>
    <lineage>
        <taxon>Bacteria</taxon>
        <taxon>Pseudomonadati</taxon>
        <taxon>Pseudomonadota</taxon>
        <taxon>Gammaproteobacteria</taxon>
        <taxon>Pasteurellales</taxon>
        <taxon>Pasteurellaceae</taxon>
        <taxon>Haemophilus</taxon>
    </lineage>
</organism>
<dbReference type="EMBL" id="QEQD01000004">
    <property type="protein sequence ID" value="RDF04703.1"/>
    <property type="molecule type" value="Genomic_DNA"/>
</dbReference>
<gene>
    <name evidence="1" type="ORF">DPV98_04840</name>
</gene>
<dbReference type="Proteomes" id="UP000253999">
    <property type="component" value="Unassembled WGS sequence"/>
</dbReference>
<reference evidence="1 2" key="1">
    <citation type="submission" date="2018-05" db="EMBL/GenBank/DDBJ databases">
        <title>Draft Genome Sequences for a Diverse set of 7 Haemophilus Species.</title>
        <authorList>
            <person name="Nichols M."/>
            <person name="Topaz N."/>
            <person name="Wang X."/>
            <person name="Wang X."/>
            <person name="Boxrud D."/>
        </authorList>
    </citation>
    <scope>NUCLEOTIDE SEQUENCE [LARGE SCALE GENOMIC DNA]</scope>
    <source>
        <strain evidence="1 2">C2010039593</strain>
    </source>
</reference>
<evidence type="ECO:0000313" key="2">
    <source>
        <dbReference type="Proteomes" id="UP000253999"/>
    </source>
</evidence>
<proteinExistence type="predicted"/>
<evidence type="ECO:0000313" key="1">
    <source>
        <dbReference type="EMBL" id="RDF04703.1"/>
    </source>
</evidence>
<evidence type="ECO:0008006" key="3">
    <source>
        <dbReference type="Google" id="ProtNLM"/>
    </source>
</evidence>
<dbReference type="RefSeq" id="WP_111312864.1">
    <property type="nucleotide sequence ID" value="NZ_QEQD01000004.1"/>
</dbReference>
<name>A0A369ZD69_HAEPH</name>
<accession>A0A369ZD69</accession>
<sequence length="350" mass="40771">MLIINKLKEIAQRLENTEEINISIINNLISEAKKYEESWSGSIFGYHSNVYYRDFQKPPVGCFFNQEWGLQSEHYLTKFGFDSVGDWIEYERGSIQNRILDSVDEDKINVIIGISNELRVLLSECKDSVLSIIHSQNIVSKDSYLGRLIDELEKFKVFEHKDYEKSFLKRFSGNQYTRDKRLTSGNVYFNLPEHQIIICKAKGILSPFCQKHDLIKIIRKIQEHLENIKLIMVDKEMIKDFNELSNREATVYNIGSIQNMANHNSGNYLQQSVSYQSLSIFDEVKNKLKESNEDKEIIKDLISIIEEMDKNKNTDKYKILYSEFIENAGKSISLLNSIVEFIPKLGNFLS</sequence>
<protein>
    <recommendedName>
        <fullName evidence="3">AbiTii domain-containing protein</fullName>
    </recommendedName>
</protein>
<dbReference type="AlphaFoldDB" id="A0A369ZD69"/>